<gene>
    <name evidence="3" type="ORF">LX83_002494</name>
</gene>
<dbReference type="Proteomes" id="UP001206128">
    <property type="component" value="Unassembled WGS sequence"/>
</dbReference>
<name>A0AAE3KES4_9PSEU</name>
<feature type="domain" description="YCII-related" evidence="2">
    <location>
        <begin position="1"/>
        <end position="81"/>
    </location>
</feature>
<dbReference type="SUPFAM" id="SSF54909">
    <property type="entry name" value="Dimeric alpha+beta barrel"/>
    <property type="match status" value="1"/>
</dbReference>
<comment type="similarity">
    <text evidence="1">Belongs to the YciI family.</text>
</comment>
<protein>
    <submittedName>
        <fullName evidence="3">Conserved protein YciI, contains a putative active-site phosphohistidine</fullName>
    </submittedName>
</protein>
<sequence length="100" mass="11348">MYIVLLTYTKPLDEIDYVLPDHLDWLNRQYEAGHFLASGRQQPRVGGVILARTMPRGKLDALLATDPFAIRHMARYDVVSFQVTMTAPELSRVNEMLAAS</sequence>
<dbReference type="PANTHER" id="PTHR37828:SF1">
    <property type="entry name" value="YCII-RELATED DOMAIN-CONTAINING PROTEIN"/>
    <property type="match status" value="1"/>
</dbReference>
<dbReference type="AlphaFoldDB" id="A0AAE3KES4"/>
<comment type="caution">
    <text evidence="3">The sequence shown here is derived from an EMBL/GenBank/DDBJ whole genome shotgun (WGS) entry which is preliminary data.</text>
</comment>
<reference evidence="3" key="1">
    <citation type="submission" date="2022-06" db="EMBL/GenBank/DDBJ databases">
        <title>Genomic Encyclopedia of Archaeal and Bacterial Type Strains, Phase II (KMG-II): from individual species to whole genera.</title>
        <authorList>
            <person name="Goeker M."/>
        </authorList>
    </citation>
    <scope>NUCLEOTIDE SEQUENCE</scope>
    <source>
        <strain evidence="3">DSM 43935</strain>
    </source>
</reference>
<accession>A0AAE3KES4</accession>
<evidence type="ECO:0000313" key="4">
    <source>
        <dbReference type="Proteomes" id="UP001206128"/>
    </source>
</evidence>
<proteinExistence type="inferred from homology"/>
<evidence type="ECO:0000313" key="3">
    <source>
        <dbReference type="EMBL" id="MCP2165636.1"/>
    </source>
</evidence>
<keyword evidence="4" id="KW-1185">Reference proteome</keyword>
<dbReference type="RefSeq" id="WP_253770629.1">
    <property type="nucleotide sequence ID" value="NZ_JAMTCK010000005.1"/>
</dbReference>
<evidence type="ECO:0000259" key="2">
    <source>
        <dbReference type="Pfam" id="PF03795"/>
    </source>
</evidence>
<evidence type="ECO:0000256" key="1">
    <source>
        <dbReference type="ARBA" id="ARBA00007689"/>
    </source>
</evidence>
<organism evidence="3 4">
    <name type="scientific">Goodfellowiella coeruleoviolacea</name>
    <dbReference type="NCBI Taxonomy" id="334858"/>
    <lineage>
        <taxon>Bacteria</taxon>
        <taxon>Bacillati</taxon>
        <taxon>Actinomycetota</taxon>
        <taxon>Actinomycetes</taxon>
        <taxon>Pseudonocardiales</taxon>
        <taxon>Pseudonocardiaceae</taxon>
        <taxon>Goodfellowiella</taxon>
    </lineage>
</organism>
<dbReference type="EMBL" id="JAMTCK010000005">
    <property type="protein sequence ID" value="MCP2165636.1"/>
    <property type="molecule type" value="Genomic_DNA"/>
</dbReference>
<dbReference type="Pfam" id="PF03795">
    <property type="entry name" value="YCII"/>
    <property type="match status" value="1"/>
</dbReference>
<dbReference type="PANTHER" id="PTHR37828">
    <property type="entry name" value="GSR2449 PROTEIN"/>
    <property type="match status" value="1"/>
</dbReference>
<dbReference type="InterPro" id="IPR005545">
    <property type="entry name" value="YCII"/>
</dbReference>
<dbReference type="InterPro" id="IPR011008">
    <property type="entry name" value="Dimeric_a/b-barrel"/>
</dbReference>